<evidence type="ECO:0000313" key="1">
    <source>
        <dbReference type="Proteomes" id="UP000095286"/>
    </source>
</evidence>
<name>A0AC35UDQ4_9BILA</name>
<reference evidence="2" key="1">
    <citation type="submission" date="2016-11" db="UniProtKB">
        <authorList>
            <consortium name="WormBaseParasite"/>
        </authorList>
    </citation>
    <scope>IDENTIFICATION</scope>
    <source>
        <strain evidence="2">KR3021</strain>
    </source>
</reference>
<organism evidence="1 2">
    <name type="scientific">Rhabditophanes sp. KR3021</name>
    <dbReference type="NCBI Taxonomy" id="114890"/>
    <lineage>
        <taxon>Eukaryota</taxon>
        <taxon>Metazoa</taxon>
        <taxon>Ecdysozoa</taxon>
        <taxon>Nematoda</taxon>
        <taxon>Chromadorea</taxon>
        <taxon>Rhabditida</taxon>
        <taxon>Tylenchina</taxon>
        <taxon>Panagrolaimomorpha</taxon>
        <taxon>Strongyloidoidea</taxon>
        <taxon>Alloionematidae</taxon>
        <taxon>Rhabditophanes</taxon>
    </lineage>
</organism>
<protein>
    <submittedName>
        <fullName evidence="2">Uridine/cytidine kinase</fullName>
    </submittedName>
</protein>
<evidence type="ECO:0000313" key="2">
    <source>
        <dbReference type="WBParaSite" id="RSKR_0000986800.1"/>
    </source>
</evidence>
<accession>A0AC35UDQ4</accession>
<proteinExistence type="predicted"/>
<sequence length="527" mass="59237">MASKIVPDINFDHLSLDDDVIESGNAMDSNESRSLATIYRKRQTSTSKIDDIFEYSDSHNHLRKIYTKGRPPWFDATGKKPTNAFIIGICGGSSSGKTTVATSIVSSMGLPWVNIVSMDSFYNVLTPEQSKRASEDNYNFDVPAALEMDLVVETLKKLKEGNSAEIPSYCFNTHSRLENETKVHYGSDVVIFEGILAFCDDRLKDLMDVKVFVDADADVRLVRRLKRDTELRGRTPQSVLSQYMRFVKPAYEKFVDEFKSSADVIVNNNNNCDYACDVAIQMIVRKIKSKLEERGYDPSETPVEHGIYLPEEVFAATLPTNLLTIEASESWNDTIGKIRKSVEKKKDFVQITNELMKYVITKAVKDEETIVNGNGKCDNLLFERKNFKNDVSMVTYTYPGNSIQPAIATILSNVKKGTMVIKTNNISKNPELYEFDLPKQIQKTNCYLLDPVISSGSALMAIRVLLDHHVPEQNISICGILISDRAAKAIAYAYPHVKIIAMEVDSKQNIDALKPGIYNLFDGKVKF</sequence>
<dbReference type="WBParaSite" id="RSKR_0000986800.1">
    <property type="protein sequence ID" value="RSKR_0000986800.1"/>
    <property type="gene ID" value="RSKR_0000986800"/>
</dbReference>
<dbReference type="Proteomes" id="UP000095286">
    <property type="component" value="Unplaced"/>
</dbReference>